<dbReference type="AlphaFoldDB" id="A0A558J1P2"/>
<organism evidence="2 3">
    <name type="scientific">Vreelandella titanicae</name>
    <dbReference type="NCBI Taxonomy" id="664683"/>
    <lineage>
        <taxon>Bacteria</taxon>
        <taxon>Pseudomonadati</taxon>
        <taxon>Pseudomonadota</taxon>
        <taxon>Gammaproteobacteria</taxon>
        <taxon>Oceanospirillales</taxon>
        <taxon>Halomonadaceae</taxon>
        <taxon>Vreelandella</taxon>
    </lineage>
</organism>
<dbReference type="Gene3D" id="3.40.50.12080">
    <property type="match status" value="2"/>
</dbReference>
<dbReference type="RefSeq" id="WP_144814960.1">
    <property type="nucleotide sequence ID" value="NZ_VNFE01000008.1"/>
</dbReference>
<feature type="domain" description="Polysaccharide biosynthesis enzyme WcbI" evidence="1">
    <location>
        <begin position="3"/>
        <end position="209"/>
    </location>
</feature>
<evidence type="ECO:0000313" key="3">
    <source>
        <dbReference type="Proteomes" id="UP000317288"/>
    </source>
</evidence>
<comment type="caution">
    <text evidence="2">The sequence shown here is derived from an EMBL/GenBank/DDBJ whole genome shotgun (WGS) entry which is preliminary data.</text>
</comment>
<sequence length="300" mass="34828">MNFTVYGNCQAKALANNLLRNAFFKDEFFYLPLKAVQDIKEEEIYKILSEIELCDLIIEQVVSDKYKYPDLSSTSIRKFKKMSAKSIVIPSIYFDGLFPSFLSLPLRSVLGFNHCFFIIKAFINGITIRDCIDVLENEKLFTRENSAFLFDLSLSELKKREDKNRVDIKVSDIIEKNYKSSLLFDTCNHPRSKVFDLLSCKIWKSLGYENVVSDSSDFNPDLGMVQLMPYRSTQLNLGLEYHIDKFVDVNNNLIPIEKVVTSFYQDYSNSGRGVFDMEKKLDSSKFLYLDTIAKRLFNYV</sequence>
<proteinExistence type="predicted"/>
<name>A0A558J1P2_9GAMM</name>
<dbReference type="InterPro" id="IPR041307">
    <property type="entry name" value="WcbI"/>
</dbReference>
<accession>A0A558J1P2</accession>
<reference evidence="2 3" key="1">
    <citation type="submission" date="2019-07" db="EMBL/GenBank/DDBJ databases">
        <title>Diversity of Bacteria from Kongsfjorden, Arctic.</title>
        <authorList>
            <person name="Yu Y."/>
        </authorList>
    </citation>
    <scope>NUCLEOTIDE SEQUENCE [LARGE SCALE GENOMIC DNA]</scope>
    <source>
        <strain evidence="2 3">SM1922</strain>
    </source>
</reference>
<evidence type="ECO:0000313" key="2">
    <source>
        <dbReference type="EMBL" id="TVU87588.1"/>
    </source>
</evidence>
<dbReference type="Pfam" id="PF18588">
    <property type="entry name" value="WcbI"/>
    <property type="match status" value="1"/>
</dbReference>
<evidence type="ECO:0000259" key="1">
    <source>
        <dbReference type="Pfam" id="PF18588"/>
    </source>
</evidence>
<dbReference type="Proteomes" id="UP000317288">
    <property type="component" value="Unassembled WGS sequence"/>
</dbReference>
<gene>
    <name evidence="2" type="ORF">FQP89_20795</name>
</gene>
<protein>
    <recommendedName>
        <fullName evidence="1">Polysaccharide biosynthesis enzyme WcbI domain-containing protein</fullName>
    </recommendedName>
</protein>
<dbReference type="EMBL" id="VNFE01000008">
    <property type="protein sequence ID" value="TVU87588.1"/>
    <property type="molecule type" value="Genomic_DNA"/>
</dbReference>